<accession>S2E1H1</accession>
<protein>
    <submittedName>
        <fullName evidence="1">Glycogen debranching enzyme</fullName>
    </submittedName>
</protein>
<keyword evidence="2" id="KW-1185">Reference proteome</keyword>
<dbReference type="Proteomes" id="UP000006073">
    <property type="component" value="Unassembled WGS sequence"/>
</dbReference>
<dbReference type="eggNOG" id="COG3408">
    <property type="taxonomic scope" value="Bacteria"/>
</dbReference>
<gene>
    <name evidence="1" type="ORF">A33Q_2526</name>
</gene>
<dbReference type="EMBL" id="ALWO02000036">
    <property type="protein sequence ID" value="EOZ95933.1"/>
    <property type="molecule type" value="Genomic_DNA"/>
</dbReference>
<evidence type="ECO:0000313" key="2">
    <source>
        <dbReference type="Proteomes" id="UP000006073"/>
    </source>
</evidence>
<dbReference type="AlphaFoldDB" id="S2E1H1"/>
<sequence length="165" mass="18653">MIQEFEGKSGKQEYLASPYVTAGDRVYMVGHQDGTFPDLGFHVEGEMGGIWNHPIKLMDGFTVAIGLEGNSYCLDKADEFVNYPVANKHIFREQVPGLEVERFQFIPDRTEGLILEFSLKNVDNSAKTFGFEFAGHTDLMPVWLGERAGMVDHEDILDFDEERQA</sequence>
<organism evidence="1 2">
    <name type="scientific">Indibacter alkaliphilus (strain CCUG 57479 / KCTC 22604 / LW1)</name>
    <dbReference type="NCBI Taxonomy" id="1189612"/>
    <lineage>
        <taxon>Bacteria</taxon>
        <taxon>Pseudomonadati</taxon>
        <taxon>Bacteroidota</taxon>
        <taxon>Cytophagia</taxon>
        <taxon>Cytophagales</taxon>
        <taxon>Cyclobacteriaceae</taxon>
    </lineage>
</organism>
<dbReference type="STRING" id="1189612.A33Q_2526"/>
<reference evidence="1 2" key="1">
    <citation type="journal article" date="2013" name="Genome Announc.">
        <title>Draft Genome Sequence of Indibacter alkaliphilus Strain LW1T, Isolated from Lonar Lake, a Haloalkaline Lake in the Buldana District of Maharashtra, India.</title>
        <authorList>
            <person name="Singh A."/>
            <person name="Kumar Jangir P."/>
            <person name="Sharma R."/>
            <person name="Singh A."/>
            <person name="Kumar Pinnaka A."/>
            <person name="Shivaji S."/>
        </authorList>
    </citation>
    <scope>NUCLEOTIDE SEQUENCE [LARGE SCALE GENOMIC DNA]</scope>
    <source>
        <strain evidence="2">CCUG 57479 / KCTC 22604 / LW1</strain>
    </source>
</reference>
<comment type="caution">
    <text evidence="1">The sequence shown here is derived from an EMBL/GenBank/DDBJ whole genome shotgun (WGS) entry which is preliminary data.</text>
</comment>
<proteinExistence type="predicted"/>
<name>S2E1H1_INDAL</name>
<evidence type="ECO:0000313" key="1">
    <source>
        <dbReference type="EMBL" id="EOZ95933.1"/>
    </source>
</evidence>